<evidence type="ECO:0000313" key="2">
    <source>
        <dbReference type="EMBL" id="GAA2822108.1"/>
    </source>
</evidence>
<organism evidence="2 3">
    <name type="scientific">Saccharopolyspora taberi</name>
    <dbReference type="NCBI Taxonomy" id="60895"/>
    <lineage>
        <taxon>Bacteria</taxon>
        <taxon>Bacillati</taxon>
        <taxon>Actinomycetota</taxon>
        <taxon>Actinomycetes</taxon>
        <taxon>Pseudonocardiales</taxon>
        <taxon>Pseudonocardiaceae</taxon>
        <taxon>Saccharopolyspora</taxon>
    </lineage>
</organism>
<proteinExistence type="predicted"/>
<feature type="compositionally biased region" description="Low complexity" evidence="1">
    <location>
        <begin position="52"/>
        <end position="61"/>
    </location>
</feature>
<gene>
    <name evidence="2" type="ORF">GCM10010470_66730</name>
</gene>
<feature type="compositionally biased region" description="Low complexity" evidence="1">
    <location>
        <begin position="85"/>
        <end position="94"/>
    </location>
</feature>
<dbReference type="Proteomes" id="UP001500979">
    <property type="component" value="Unassembled WGS sequence"/>
</dbReference>
<accession>A0ABN3VNN3</accession>
<comment type="caution">
    <text evidence="2">The sequence shown here is derived from an EMBL/GenBank/DDBJ whole genome shotgun (WGS) entry which is preliminary data.</text>
</comment>
<sequence length="134" mass="14104">MCMTQHSTATAAIAEISPDFVREGFERITALLVAASGSGADAERERPGPIPSGGIVPPSRSEVPQMSVPIPGEPVDTSFADPDRIPAAAAGDGAPEPRSATDDPFTEAEDEHQRTRRFSVSLADWMSPVPMSLC</sequence>
<keyword evidence="3" id="KW-1185">Reference proteome</keyword>
<feature type="region of interest" description="Disordered" evidence="1">
    <location>
        <begin position="35"/>
        <end position="116"/>
    </location>
</feature>
<evidence type="ECO:0000256" key="1">
    <source>
        <dbReference type="SAM" id="MobiDB-lite"/>
    </source>
</evidence>
<reference evidence="2 3" key="1">
    <citation type="journal article" date="2019" name="Int. J. Syst. Evol. Microbiol.">
        <title>The Global Catalogue of Microorganisms (GCM) 10K type strain sequencing project: providing services to taxonomists for standard genome sequencing and annotation.</title>
        <authorList>
            <consortium name="The Broad Institute Genomics Platform"/>
            <consortium name="The Broad Institute Genome Sequencing Center for Infectious Disease"/>
            <person name="Wu L."/>
            <person name="Ma J."/>
        </authorList>
    </citation>
    <scope>NUCLEOTIDE SEQUENCE [LARGE SCALE GENOMIC DNA]</scope>
    <source>
        <strain evidence="2 3">JCM 9383</strain>
    </source>
</reference>
<dbReference type="EMBL" id="BAAAUX010000045">
    <property type="protein sequence ID" value="GAA2822108.1"/>
    <property type="molecule type" value="Genomic_DNA"/>
</dbReference>
<name>A0ABN3VNN3_9PSEU</name>
<evidence type="ECO:0000313" key="3">
    <source>
        <dbReference type="Proteomes" id="UP001500979"/>
    </source>
</evidence>
<protein>
    <submittedName>
        <fullName evidence="2">Uncharacterized protein</fullName>
    </submittedName>
</protein>